<evidence type="ECO:0000313" key="3">
    <source>
        <dbReference type="EMBL" id="QIK63029.1"/>
    </source>
</evidence>
<sequence length="583" mass="62687">MLAILKKFSIALLAGGLVIGVLVPGGVANAESGTASDTNTGAQESPAPAPEESADPAAPVTEDPADPAVPATETPADPTTEQPQSDVPSAEPVAPENQDVPSETNPDGFQTEPRTAEENEKIEAAAAGAIPQARAFSTSSLAAGFKPGYIISDTNFYKGDSMSAAQIQTFLNQRMAATGEGRCTIGNPGRTPGTPFGSTVVASRCLKDAAFSSPTRAANAYCSAYQGSNSAESSATIIARVARSCGINPRVLLVILQKEQSLVTDTWPTVRQFDYATGANCPDSGPGNSANCDAGSAGFANQVYFAAWHLKRYTAQNGMNYNPGRFNTILWNPNRGCGTSQVYIQNLATATLYTYTPYRPNDAALNAGWGEGDGCSSYGNRNFYQYYKQWFGSPNTFFADVPETQKFFKEIEWMGTSGLSGGFKTDDGRGVIYQPYASISREAMAAFLYRLEGANFTPPAVSPFVDVKPSDTFYRQITWMYAKGYSTGTRQPSGKPKFAPKDPVSRSAMAAFLYRYKGAKYTAPKVSPFADVKPSDKFYREITWMYAVKYSTGNRQPSGKPAYLPRDNVSRGAMAAFIYRMEH</sequence>
<feature type="compositionally biased region" description="Polar residues" evidence="1">
    <location>
        <begin position="32"/>
        <end position="43"/>
    </location>
</feature>
<protein>
    <recommendedName>
        <fullName evidence="2">SLH domain-containing protein</fullName>
    </recommendedName>
</protein>
<feature type="compositionally biased region" description="Low complexity" evidence="1">
    <location>
        <begin position="55"/>
        <end position="81"/>
    </location>
</feature>
<organism evidence="3 4">
    <name type="scientific">Leucobacter viscericola</name>
    <dbReference type="NCBI Taxonomy" id="2714935"/>
    <lineage>
        <taxon>Bacteria</taxon>
        <taxon>Bacillati</taxon>
        <taxon>Actinomycetota</taxon>
        <taxon>Actinomycetes</taxon>
        <taxon>Micrococcales</taxon>
        <taxon>Microbacteriaceae</taxon>
        <taxon>Leucobacter</taxon>
    </lineage>
</organism>
<evidence type="ECO:0000259" key="2">
    <source>
        <dbReference type="PROSITE" id="PS51272"/>
    </source>
</evidence>
<feature type="compositionally biased region" description="Polar residues" evidence="1">
    <location>
        <begin position="99"/>
        <end position="108"/>
    </location>
</feature>
<dbReference type="AlphaFoldDB" id="A0A6G7XF10"/>
<dbReference type="Pfam" id="PF00395">
    <property type="entry name" value="SLH"/>
    <property type="match status" value="1"/>
</dbReference>
<feature type="domain" description="SLH" evidence="2">
    <location>
        <begin position="460"/>
        <end position="527"/>
    </location>
</feature>
<evidence type="ECO:0000313" key="4">
    <source>
        <dbReference type="Proteomes" id="UP000502677"/>
    </source>
</evidence>
<dbReference type="EMBL" id="CP049863">
    <property type="protein sequence ID" value="QIK63029.1"/>
    <property type="molecule type" value="Genomic_DNA"/>
</dbReference>
<name>A0A6G7XF10_9MICO</name>
<feature type="region of interest" description="Disordered" evidence="1">
    <location>
        <begin position="32"/>
        <end position="118"/>
    </location>
</feature>
<proteinExistence type="predicted"/>
<feature type="domain" description="SLH" evidence="2">
    <location>
        <begin position="394"/>
        <end position="458"/>
    </location>
</feature>
<dbReference type="RefSeq" id="WP_166290665.1">
    <property type="nucleotide sequence ID" value="NZ_CP049863.1"/>
</dbReference>
<evidence type="ECO:0000256" key="1">
    <source>
        <dbReference type="SAM" id="MobiDB-lite"/>
    </source>
</evidence>
<reference evidence="3 4" key="1">
    <citation type="submission" date="2020-03" db="EMBL/GenBank/DDBJ databases">
        <title>Leucobacter sp. nov., isolated from beetles.</title>
        <authorList>
            <person name="Hyun D.-W."/>
            <person name="Bae J.-W."/>
        </authorList>
    </citation>
    <scope>NUCLEOTIDE SEQUENCE [LARGE SCALE GENOMIC DNA]</scope>
    <source>
        <strain evidence="3 4">HDW9C</strain>
    </source>
</reference>
<keyword evidence="4" id="KW-1185">Reference proteome</keyword>
<dbReference type="Proteomes" id="UP000502677">
    <property type="component" value="Chromosome"/>
</dbReference>
<dbReference type="KEGG" id="lvi:G7068_07330"/>
<dbReference type="InterPro" id="IPR001119">
    <property type="entry name" value="SLH_dom"/>
</dbReference>
<gene>
    <name evidence="3" type="ORF">G7068_07330</name>
</gene>
<accession>A0A6G7XF10</accession>
<dbReference type="PROSITE" id="PS51272">
    <property type="entry name" value="SLH"/>
    <property type="match status" value="2"/>
</dbReference>